<keyword evidence="5 12" id="KW-0863">Zinc-finger</keyword>
<evidence type="ECO:0000259" key="16">
    <source>
        <dbReference type="PROSITE" id="PS51065"/>
    </source>
</evidence>
<dbReference type="GO" id="GO:0061630">
    <property type="term" value="F:ubiquitin protein ligase activity"/>
    <property type="evidence" value="ECO:0007669"/>
    <property type="project" value="TreeGrafter"/>
</dbReference>
<accession>A0A9P0TS01</accession>
<evidence type="ECO:0000256" key="4">
    <source>
        <dbReference type="ARBA" id="ARBA00022737"/>
    </source>
</evidence>
<keyword evidence="7" id="KW-0524">Neurogenesis</keyword>
<feature type="domain" description="NHR" evidence="16">
    <location>
        <begin position="85"/>
        <end position="239"/>
    </location>
</feature>
<dbReference type="InterPro" id="IPR001841">
    <property type="entry name" value="Znf_RING"/>
</dbReference>
<dbReference type="EMBL" id="CALOZG010000040">
    <property type="protein sequence ID" value="CAH4034291.1"/>
    <property type="molecule type" value="Genomic_DNA"/>
</dbReference>
<dbReference type="SMART" id="SM00355">
    <property type="entry name" value="ZnF_C2H2"/>
    <property type="match status" value="2"/>
</dbReference>
<proteinExistence type="predicted"/>
<keyword evidence="3" id="KW-0479">Metal-binding</keyword>
<dbReference type="Pfam" id="PF13920">
    <property type="entry name" value="zf-C3HC4_3"/>
    <property type="match status" value="1"/>
</dbReference>
<gene>
    <name evidence="17" type="ORF">PIBRA_LOCUS10491</name>
</gene>
<dbReference type="PANTHER" id="PTHR12429">
    <property type="entry name" value="NEURALIZED"/>
    <property type="match status" value="1"/>
</dbReference>
<evidence type="ECO:0000256" key="7">
    <source>
        <dbReference type="ARBA" id="ARBA00022902"/>
    </source>
</evidence>
<dbReference type="Pfam" id="PF07177">
    <property type="entry name" value="Neuralized"/>
    <property type="match status" value="2"/>
</dbReference>
<dbReference type="Gene3D" id="3.30.40.10">
    <property type="entry name" value="Zinc/RING finger domain, C3HC4 (zinc finger)"/>
    <property type="match status" value="1"/>
</dbReference>
<dbReference type="PANTHER" id="PTHR12429:SF6">
    <property type="entry name" value="PROTEIN NEURALIZED"/>
    <property type="match status" value="1"/>
</dbReference>
<evidence type="ECO:0000256" key="3">
    <source>
        <dbReference type="ARBA" id="ARBA00022723"/>
    </source>
</evidence>
<feature type="domain" description="C2H2-type" evidence="15">
    <location>
        <begin position="884"/>
        <end position="911"/>
    </location>
</feature>
<dbReference type="GO" id="GO:0008270">
    <property type="term" value="F:zinc ion binding"/>
    <property type="evidence" value="ECO:0007669"/>
    <property type="project" value="UniProtKB-KW"/>
</dbReference>
<keyword evidence="18" id="KW-1185">Reference proteome</keyword>
<comment type="caution">
    <text evidence="17">The sequence shown here is derived from an EMBL/GenBank/DDBJ whole genome shotgun (WGS) entry which is preliminary data.</text>
</comment>
<evidence type="ECO:0000256" key="1">
    <source>
        <dbReference type="ARBA" id="ARBA00004123"/>
    </source>
</evidence>
<reference evidence="17" key="1">
    <citation type="submission" date="2022-05" db="EMBL/GenBank/DDBJ databases">
        <authorList>
            <person name="Okamura Y."/>
        </authorList>
    </citation>
    <scope>NUCLEOTIDE SEQUENCE</scope>
</reference>
<feature type="region of interest" description="Disordered" evidence="13">
    <location>
        <begin position="779"/>
        <end position="798"/>
    </location>
</feature>
<dbReference type="GO" id="GO:0005634">
    <property type="term" value="C:nucleus"/>
    <property type="evidence" value="ECO:0007669"/>
    <property type="project" value="UniProtKB-SubCell"/>
</dbReference>
<feature type="domain" description="RING-type" evidence="14">
    <location>
        <begin position="580"/>
        <end position="621"/>
    </location>
</feature>
<keyword evidence="6" id="KW-0862">Zinc</keyword>
<evidence type="ECO:0000256" key="12">
    <source>
        <dbReference type="PROSITE-ProRule" id="PRU00042"/>
    </source>
</evidence>
<name>A0A9P0TS01_PIEBR</name>
<evidence type="ECO:0000256" key="6">
    <source>
        <dbReference type="ARBA" id="ARBA00022833"/>
    </source>
</evidence>
<keyword evidence="9" id="KW-0539">Nucleus</keyword>
<dbReference type="PROSITE" id="PS00028">
    <property type="entry name" value="ZINC_FINGER_C2H2_1"/>
    <property type="match status" value="1"/>
</dbReference>
<evidence type="ECO:0000256" key="8">
    <source>
        <dbReference type="ARBA" id="ARBA00023125"/>
    </source>
</evidence>
<dbReference type="FunFam" id="3.30.40.10:FF:000441">
    <property type="entry name" value="Neuralized, isoform B"/>
    <property type="match status" value="1"/>
</dbReference>
<evidence type="ECO:0000256" key="5">
    <source>
        <dbReference type="ARBA" id="ARBA00022771"/>
    </source>
</evidence>
<dbReference type="Proteomes" id="UP001152562">
    <property type="component" value="Unassembled WGS sequence"/>
</dbReference>
<dbReference type="SMART" id="SM00588">
    <property type="entry name" value="NEUZ"/>
    <property type="match status" value="2"/>
</dbReference>
<dbReference type="InterPro" id="IPR013083">
    <property type="entry name" value="Znf_RING/FYVE/PHD"/>
</dbReference>
<keyword evidence="8" id="KW-0238">DNA-binding</keyword>
<keyword evidence="4" id="KW-0677">Repeat</keyword>
<dbReference type="CDD" id="cd16647">
    <property type="entry name" value="mRING-HC-C3HC5_NEU1"/>
    <property type="match status" value="1"/>
</dbReference>
<dbReference type="PROSITE" id="PS50089">
    <property type="entry name" value="ZF_RING_2"/>
    <property type="match status" value="1"/>
</dbReference>
<evidence type="ECO:0000256" key="10">
    <source>
        <dbReference type="ARBA" id="ARBA00058903"/>
    </source>
</evidence>
<dbReference type="GO" id="GO:0003677">
    <property type="term" value="F:DNA binding"/>
    <property type="evidence" value="ECO:0007669"/>
    <property type="project" value="UniProtKB-KW"/>
</dbReference>
<evidence type="ECO:0000256" key="9">
    <source>
        <dbReference type="ARBA" id="ARBA00023242"/>
    </source>
</evidence>
<evidence type="ECO:0000256" key="11">
    <source>
        <dbReference type="ARBA" id="ARBA00068495"/>
    </source>
</evidence>
<protein>
    <recommendedName>
        <fullName evidence="11">Protein neuralized</fullName>
    </recommendedName>
</protein>
<feature type="region of interest" description="Disordered" evidence="13">
    <location>
        <begin position="661"/>
        <end position="685"/>
    </location>
</feature>
<dbReference type="PROSITE" id="PS50157">
    <property type="entry name" value="ZINC_FINGER_C2H2_2"/>
    <property type="match status" value="1"/>
</dbReference>
<comment type="function">
    <text evidence="10">Involved in neurogenesis. Interacts with other neurogenic proteins in the specification of the neuroblast versus epidermoblast cell fate.</text>
</comment>
<keyword evidence="2" id="KW-0217">Developmental protein</keyword>
<dbReference type="GO" id="GO:0007399">
    <property type="term" value="P:nervous system development"/>
    <property type="evidence" value="ECO:0007669"/>
    <property type="project" value="UniProtKB-KW"/>
</dbReference>
<feature type="compositionally biased region" description="Polar residues" evidence="13">
    <location>
        <begin position="553"/>
        <end position="565"/>
    </location>
</feature>
<feature type="region of interest" description="Disordered" evidence="13">
    <location>
        <begin position="528"/>
        <end position="565"/>
    </location>
</feature>
<evidence type="ECO:0000259" key="15">
    <source>
        <dbReference type="PROSITE" id="PS50157"/>
    </source>
</evidence>
<dbReference type="InterPro" id="IPR043136">
    <property type="entry name" value="B30.2/SPRY_sf"/>
</dbReference>
<feature type="domain" description="NHR" evidence="16">
    <location>
        <begin position="279"/>
        <end position="434"/>
    </location>
</feature>
<dbReference type="AlphaFoldDB" id="A0A9P0TS01"/>
<dbReference type="FunFam" id="2.60.120.920:FF:000005">
    <property type="entry name" value="Putative E3 ubiquitin-protein ligase NEURL1B"/>
    <property type="match status" value="2"/>
</dbReference>
<evidence type="ECO:0000256" key="13">
    <source>
        <dbReference type="SAM" id="MobiDB-lite"/>
    </source>
</evidence>
<dbReference type="InterPro" id="IPR037962">
    <property type="entry name" value="Neuralized"/>
</dbReference>
<dbReference type="InterPro" id="IPR006573">
    <property type="entry name" value="NHR_dom"/>
</dbReference>
<feature type="compositionally biased region" description="Basic residues" evidence="13">
    <location>
        <begin position="782"/>
        <end position="793"/>
    </location>
</feature>
<sequence length="1012" mass="113167">MGVSSCMSVRQARGACHCPACPRASGHGAMPPQTLVLPPMALEPEATPVKDKKGSKMKVLKKIKKKIGLAPRTTCTGGTPNNLPPLTFNSVHGENIRISRDGSIARRVESFCKGVAFSARPVRVNEKICIRFIEVSDSWSGVIRFGFTSHNPETLPHPIPKYACPDLTNKPGSWAKALGERFYDKDNLLHYYVTSNGDVHFGINGEDKGCFFSNVDTRSPLWALVDVYGNCTAVQFVDPRMPQATHVSPVVEDRLIGSMRSLSVEEPLPIPRYKNPLVPLNLHRMMGRNVQFVNERGIAARVPSEFCQGYVFTARPMRPGQTIIVQILSTDAEYSGSLAIGLTSCDPATLRTCDLPDDAEQLLDRPEYWVVRRDAANDLRRGDELAVTLTFDGEVRIGVNGSAPVTVMHVDHTLKLWAFVDIYGATQKVRMLTSQVMQAQTPPQQLRVLTRSAAPIAGSNGGTVLVVSLPPQNGAQNAVNHQQGLTLASAHYIEPIQSSSQVCVTSLPIASQSQTCSSYQRPREVCSTSQNNSNEQVRLPNGHSEIRLDRYQNGPSTSRPSTSHQPIYSVIGEGLTGTECTICYENPIDSVLYMCGHMCMCYRCAVQQWRGKGGGQCPLCRAQIKDVIRTYKSLELYSNHRRILCLKMFCLQEKELHSDPFNEKDPLESHNLTDSSDDEPSAKRHKYDSELNLKVYQIPTFNTPKSLSIYPIPSNTLSNSLPKFVNNPLNLANPLDLAANVNNVVKSLQSRYSLPSKLMITPVPKTDGEVVRYKKNGEVAKKRGPPKGYKRKPKELSQSFTNGTVLQQTKNKILTSLLATNNTTVTTVEPIAEIAPPIISEPINLPPGVELVELYLDPEDWFPTEPYRMTFSRKKNPKWKNFPYRCEHCFKGYRVASTLVSHAAERHGSVPKDLAIPCPCCPHVSLRRKQHKKHLETHTSRKHRIFCLYCLPPNEVSEPFVKEPVKYPFDKFPQYWYASEESLRLHKKRKHPYAAMFNNNWFGTWADYQPNS</sequence>
<evidence type="ECO:0000313" key="17">
    <source>
        <dbReference type="EMBL" id="CAH4034291.1"/>
    </source>
</evidence>
<dbReference type="InterPro" id="IPR013087">
    <property type="entry name" value="Znf_C2H2_type"/>
</dbReference>
<dbReference type="Gene3D" id="2.60.120.920">
    <property type="match status" value="2"/>
</dbReference>
<evidence type="ECO:0000259" key="14">
    <source>
        <dbReference type="PROSITE" id="PS50089"/>
    </source>
</evidence>
<dbReference type="SMART" id="SM00184">
    <property type="entry name" value="RING"/>
    <property type="match status" value="1"/>
</dbReference>
<evidence type="ECO:0000313" key="18">
    <source>
        <dbReference type="Proteomes" id="UP001152562"/>
    </source>
</evidence>
<evidence type="ECO:0000256" key="2">
    <source>
        <dbReference type="ARBA" id="ARBA00022473"/>
    </source>
</evidence>
<comment type="subcellular location">
    <subcellularLocation>
        <location evidence="1">Nucleus</location>
    </subcellularLocation>
</comment>
<dbReference type="SUPFAM" id="SSF57850">
    <property type="entry name" value="RING/U-box"/>
    <property type="match status" value="1"/>
</dbReference>
<organism evidence="17 18">
    <name type="scientific">Pieris brassicae</name>
    <name type="common">White butterfly</name>
    <name type="synonym">Large white butterfly</name>
    <dbReference type="NCBI Taxonomy" id="7116"/>
    <lineage>
        <taxon>Eukaryota</taxon>
        <taxon>Metazoa</taxon>
        <taxon>Ecdysozoa</taxon>
        <taxon>Arthropoda</taxon>
        <taxon>Hexapoda</taxon>
        <taxon>Insecta</taxon>
        <taxon>Pterygota</taxon>
        <taxon>Neoptera</taxon>
        <taxon>Endopterygota</taxon>
        <taxon>Lepidoptera</taxon>
        <taxon>Glossata</taxon>
        <taxon>Ditrysia</taxon>
        <taxon>Papilionoidea</taxon>
        <taxon>Pieridae</taxon>
        <taxon>Pierinae</taxon>
        <taxon>Pieris</taxon>
    </lineage>
</organism>
<dbReference type="PROSITE" id="PS51065">
    <property type="entry name" value="NHR"/>
    <property type="match status" value="2"/>
</dbReference>